<keyword evidence="3" id="KW-1185">Reference proteome</keyword>
<name>A0A9P7KLU9_9AGAR</name>
<gene>
    <name evidence="2" type="ORF">H0H81_006830</name>
</gene>
<organism evidence="2 3">
    <name type="scientific">Sphagnurus paluster</name>
    <dbReference type="NCBI Taxonomy" id="117069"/>
    <lineage>
        <taxon>Eukaryota</taxon>
        <taxon>Fungi</taxon>
        <taxon>Dikarya</taxon>
        <taxon>Basidiomycota</taxon>
        <taxon>Agaricomycotina</taxon>
        <taxon>Agaricomycetes</taxon>
        <taxon>Agaricomycetidae</taxon>
        <taxon>Agaricales</taxon>
        <taxon>Tricholomatineae</taxon>
        <taxon>Lyophyllaceae</taxon>
        <taxon>Sphagnurus</taxon>
    </lineage>
</organism>
<evidence type="ECO:0000256" key="1">
    <source>
        <dbReference type="SAM" id="MobiDB-lite"/>
    </source>
</evidence>
<evidence type="ECO:0000313" key="2">
    <source>
        <dbReference type="EMBL" id="KAG5651946.1"/>
    </source>
</evidence>
<accession>A0A9P7KLU9</accession>
<feature type="region of interest" description="Disordered" evidence="1">
    <location>
        <begin position="27"/>
        <end position="66"/>
    </location>
</feature>
<dbReference type="EMBL" id="JABCKI010000179">
    <property type="protein sequence ID" value="KAG5651946.1"/>
    <property type="molecule type" value="Genomic_DNA"/>
</dbReference>
<dbReference type="Proteomes" id="UP000717328">
    <property type="component" value="Unassembled WGS sequence"/>
</dbReference>
<comment type="caution">
    <text evidence="2">The sequence shown here is derived from an EMBL/GenBank/DDBJ whole genome shotgun (WGS) entry which is preliminary data.</text>
</comment>
<sequence length="132" mass="14581">MDRPGSGSPNVYSHVVVAESLPFTPRRRNFRPYRQAHSMSSASLPPPRSPVVVEHDADRESIDESPGRRITLWGSEEDLCATNKSGLGAKAAAWGHALHHTIAKVFKSAKQHCPICRRKRSSQFPVVTRLAS</sequence>
<evidence type="ECO:0000313" key="3">
    <source>
        <dbReference type="Proteomes" id="UP000717328"/>
    </source>
</evidence>
<feature type="compositionally biased region" description="Basic and acidic residues" evidence="1">
    <location>
        <begin position="53"/>
        <end position="66"/>
    </location>
</feature>
<protein>
    <submittedName>
        <fullName evidence="2">Uncharacterized protein</fullName>
    </submittedName>
</protein>
<reference evidence="2" key="2">
    <citation type="submission" date="2021-10" db="EMBL/GenBank/DDBJ databases">
        <title>Phylogenomics reveals ancestral predisposition of the termite-cultivated fungus Termitomyces towards a domesticated lifestyle.</title>
        <authorList>
            <person name="Auxier B."/>
            <person name="Grum-Grzhimaylo A."/>
            <person name="Cardenas M.E."/>
            <person name="Lodge J.D."/>
            <person name="Laessoe T."/>
            <person name="Pedersen O."/>
            <person name="Smith M.E."/>
            <person name="Kuyper T.W."/>
            <person name="Franco-Molano E.A."/>
            <person name="Baroni T.J."/>
            <person name="Aanen D.K."/>
        </authorList>
    </citation>
    <scope>NUCLEOTIDE SEQUENCE</scope>
    <source>
        <strain evidence="2">D49</strain>
    </source>
</reference>
<proteinExistence type="predicted"/>
<reference evidence="2" key="1">
    <citation type="submission" date="2021-02" db="EMBL/GenBank/DDBJ databases">
        <authorList>
            <person name="Nieuwenhuis M."/>
            <person name="Van De Peppel L.J.J."/>
        </authorList>
    </citation>
    <scope>NUCLEOTIDE SEQUENCE</scope>
    <source>
        <strain evidence="2">D49</strain>
    </source>
</reference>
<dbReference type="AlphaFoldDB" id="A0A9P7KLU9"/>